<keyword evidence="1" id="KW-1133">Transmembrane helix</keyword>
<feature type="transmembrane region" description="Helical" evidence="1">
    <location>
        <begin position="66"/>
        <end position="84"/>
    </location>
</feature>
<name>A0A5C8KE12_9BACT</name>
<dbReference type="Proteomes" id="UP000321926">
    <property type="component" value="Unassembled WGS sequence"/>
</dbReference>
<gene>
    <name evidence="2" type="ORF">FVR03_01800</name>
</gene>
<keyword evidence="1" id="KW-0472">Membrane</keyword>
<dbReference type="EMBL" id="VRTY01000004">
    <property type="protein sequence ID" value="TXK52178.1"/>
    <property type="molecule type" value="Genomic_DNA"/>
</dbReference>
<accession>A0A5C8KE12</accession>
<dbReference type="RefSeq" id="WP_147920048.1">
    <property type="nucleotide sequence ID" value="NZ_VRTY01000004.1"/>
</dbReference>
<feature type="transmembrane region" description="Helical" evidence="1">
    <location>
        <begin position="37"/>
        <end position="54"/>
    </location>
</feature>
<evidence type="ECO:0000256" key="1">
    <source>
        <dbReference type="SAM" id="Phobius"/>
    </source>
</evidence>
<keyword evidence="1" id="KW-0812">Transmembrane</keyword>
<feature type="transmembrane region" description="Helical" evidence="1">
    <location>
        <begin position="6"/>
        <end position="25"/>
    </location>
</feature>
<protein>
    <submittedName>
        <fullName evidence="2">Uncharacterized protein</fullName>
    </submittedName>
</protein>
<keyword evidence="3" id="KW-1185">Reference proteome</keyword>
<dbReference type="AlphaFoldDB" id="A0A5C8KE12"/>
<proteinExistence type="predicted"/>
<sequence>MESDGEMIVVVMLIFLLPAILYNGFSALPALLNNQNRINKFFLLFVPFAVGLYWNENQGFGEQGIFRMILVTSFSINCLCFIGFKQAFNKNTFKTLNS</sequence>
<evidence type="ECO:0000313" key="2">
    <source>
        <dbReference type="EMBL" id="TXK52178.1"/>
    </source>
</evidence>
<evidence type="ECO:0000313" key="3">
    <source>
        <dbReference type="Proteomes" id="UP000321926"/>
    </source>
</evidence>
<organism evidence="2 3">
    <name type="scientific">Pontibacter qinzhouensis</name>
    <dbReference type="NCBI Taxonomy" id="2603253"/>
    <lineage>
        <taxon>Bacteria</taxon>
        <taxon>Pseudomonadati</taxon>
        <taxon>Bacteroidota</taxon>
        <taxon>Cytophagia</taxon>
        <taxon>Cytophagales</taxon>
        <taxon>Hymenobacteraceae</taxon>
        <taxon>Pontibacter</taxon>
    </lineage>
</organism>
<reference evidence="2 3" key="1">
    <citation type="submission" date="2019-08" db="EMBL/GenBank/DDBJ databases">
        <authorList>
            <person name="Shi S."/>
        </authorList>
    </citation>
    <scope>NUCLEOTIDE SEQUENCE [LARGE SCALE GENOMIC DNA]</scope>
    <source>
        <strain evidence="2 3">GY10130</strain>
    </source>
</reference>
<comment type="caution">
    <text evidence="2">The sequence shown here is derived from an EMBL/GenBank/DDBJ whole genome shotgun (WGS) entry which is preliminary data.</text>
</comment>